<dbReference type="EMBL" id="RHJS01000002">
    <property type="protein sequence ID" value="RRK31508.1"/>
    <property type="molecule type" value="Genomic_DNA"/>
</dbReference>
<keyword evidence="5" id="KW-1185">Reference proteome</keyword>
<proteinExistence type="predicted"/>
<evidence type="ECO:0000256" key="1">
    <source>
        <dbReference type="ARBA" id="ARBA00022729"/>
    </source>
</evidence>
<dbReference type="Gene3D" id="2.60.40.1240">
    <property type="match status" value="1"/>
</dbReference>
<evidence type="ECO:0000313" key="3">
    <source>
        <dbReference type="EMBL" id="NDO70735.1"/>
    </source>
</evidence>
<feature type="transmembrane region" description="Helical" evidence="2">
    <location>
        <begin position="6"/>
        <end position="25"/>
    </location>
</feature>
<comment type="caution">
    <text evidence="4">The sequence shown here is derived from an EMBL/GenBank/DDBJ whole genome shotgun (WGS) entry which is preliminary data.</text>
</comment>
<dbReference type="EMBL" id="VIRB01000120">
    <property type="protein sequence ID" value="NDO70735.1"/>
    <property type="molecule type" value="Genomic_DNA"/>
</dbReference>
<evidence type="ECO:0000313" key="6">
    <source>
        <dbReference type="Proteomes" id="UP000474104"/>
    </source>
</evidence>
<evidence type="ECO:0000313" key="4">
    <source>
        <dbReference type="EMBL" id="RRK31508.1"/>
    </source>
</evidence>
<reference evidence="3 6" key="2">
    <citation type="submission" date="2019-07" db="EMBL/GenBank/DDBJ databases">
        <title>Draft genome sequences of 15 bacterial species constituting the stable defined intestinal microbiota of the GM15 gnotobiotic mouse model.</title>
        <authorList>
            <person name="Elie C."/>
            <person name="Mathieu A."/>
            <person name="Saliou A."/>
            <person name="Darnaud M."/>
            <person name="Leulier F."/>
            <person name="Tamellini A."/>
        </authorList>
    </citation>
    <scope>NUCLEOTIDE SEQUENCE [LARGE SCALE GENOMIC DNA]</scope>
    <source>
        <strain evidence="6">ASF 502</strain>
        <strain evidence="3">MD300</strain>
    </source>
</reference>
<dbReference type="InterPro" id="IPR029050">
    <property type="entry name" value="Immunoprotect_excell_Ig-like"/>
</dbReference>
<dbReference type="Proteomes" id="UP000474104">
    <property type="component" value="Unassembled WGS sequence"/>
</dbReference>
<dbReference type="AlphaFoldDB" id="N2AK20"/>
<dbReference type="HOGENOM" id="CLU_1136515_0_0_9"/>
<gene>
    <name evidence="4" type="ORF">EBB54_09115</name>
    <name evidence="3" type="ORF">FMM80_19625</name>
</gene>
<evidence type="ECO:0000313" key="5">
    <source>
        <dbReference type="Proteomes" id="UP000274920"/>
    </source>
</evidence>
<keyword evidence="1" id="KW-0732">Signal</keyword>
<protein>
    <recommendedName>
        <fullName evidence="7">DUF4352 domain-containing protein</fullName>
    </recommendedName>
</protein>
<dbReference type="Proteomes" id="UP000274920">
    <property type="component" value="Unassembled WGS sequence"/>
</dbReference>
<keyword evidence="2" id="KW-0812">Transmembrane</keyword>
<organism evidence="4 5">
    <name type="scientific">Schaedlerella arabinosiphila</name>
    <dbReference type="NCBI Taxonomy" id="2044587"/>
    <lineage>
        <taxon>Bacteria</taxon>
        <taxon>Bacillati</taxon>
        <taxon>Bacillota</taxon>
        <taxon>Clostridia</taxon>
        <taxon>Lachnospirales</taxon>
        <taxon>Lachnospiraceae</taxon>
        <taxon>Schaedlerella</taxon>
    </lineage>
</organism>
<sequence length="252" mass="27974">MKKAVISGIMVVLVILGIGISYMQFQGKALQRKSPSKEEQKSMEENDKRMENLMLPGQEGEIDEKSEAFAKELQEKAGLTVDPKNIASVGSPITSGNYSFTVDSWRASKESPGYALPEGMDFNAYGDFPQVDANGNITNEFTNVIANITVENLSDEPITGDGLWGYLTLQAFDMGEFISEVQYLGEETPRENGHNYFKESFAAGEMKSYPVVFFMPDDILNSQEIYLEIDTSGANPQPSDPEYAVKRFIILN</sequence>
<name>N2AK20_9FIRM</name>
<evidence type="ECO:0008006" key="7">
    <source>
        <dbReference type="Google" id="ProtNLM"/>
    </source>
</evidence>
<accession>N2AK20</accession>
<accession>A0A426DFK3</accession>
<evidence type="ECO:0000256" key="2">
    <source>
        <dbReference type="SAM" id="Phobius"/>
    </source>
</evidence>
<keyword evidence="2" id="KW-0472">Membrane</keyword>
<dbReference type="RefSeq" id="WP_004079100.1">
    <property type="nucleotide sequence ID" value="NZ_CASCYM010000019.1"/>
</dbReference>
<keyword evidence="2" id="KW-1133">Transmembrane helix</keyword>
<dbReference type="OrthoDB" id="3077294at2"/>
<reference evidence="4" key="1">
    <citation type="submission" date="2018-10" db="EMBL/GenBank/DDBJ databases">
        <title>Schaedlerella arabinophila gen. nov. sp. nov., isolated from the mouse intestinal tract and comparative analysis with the genome of the closely related altered Schaedler flora strain ASF502.</title>
        <authorList>
            <person name="Miyake S."/>
            <person name="Soh M."/>
            <person name="Seedorf H."/>
        </authorList>
    </citation>
    <scope>NUCLEOTIDE SEQUENCE [LARGE SCALE GENOMIC DNA]</scope>
    <source>
        <strain evidence="4">DSM 106076</strain>
    </source>
</reference>